<reference evidence="2" key="1">
    <citation type="journal article" date="2016" name="Ticks Tick Borne Dis.">
        <title>De novo assembly and annotation of the salivary gland transcriptome of Rhipicephalus appendiculatus male and female ticks during blood feeding.</title>
        <authorList>
            <person name="de Castro M.H."/>
            <person name="de Klerk D."/>
            <person name="Pienaar R."/>
            <person name="Latif A.A."/>
            <person name="Rees D.J."/>
            <person name="Mans B.J."/>
        </authorList>
    </citation>
    <scope>NUCLEOTIDE SEQUENCE</scope>
    <source>
        <tissue evidence="2">Salivary glands</tissue>
    </source>
</reference>
<proteinExistence type="predicted"/>
<keyword evidence="1" id="KW-1133">Transmembrane helix</keyword>
<keyword evidence="1" id="KW-0812">Transmembrane</keyword>
<evidence type="ECO:0000256" key="1">
    <source>
        <dbReference type="SAM" id="Phobius"/>
    </source>
</evidence>
<evidence type="ECO:0000313" key="2">
    <source>
        <dbReference type="EMBL" id="JAP87820.1"/>
    </source>
</evidence>
<accession>A0A131ZAH7</accession>
<feature type="transmembrane region" description="Helical" evidence="1">
    <location>
        <begin position="55"/>
        <end position="75"/>
    </location>
</feature>
<organism evidence="2">
    <name type="scientific">Rhipicephalus appendiculatus</name>
    <name type="common">Brown ear tick</name>
    <dbReference type="NCBI Taxonomy" id="34631"/>
    <lineage>
        <taxon>Eukaryota</taxon>
        <taxon>Metazoa</taxon>
        <taxon>Ecdysozoa</taxon>
        <taxon>Arthropoda</taxon>
        <taxon>Chelicerata</taxon>
        <taxon>Arachnida</taxon>
        <taxon>Acari</taxon>
        <taxon>Parasitiformes</taxon>
        <taxon>Ixodida</taxon>
        <taxon>Ixodoidea</taxon>
        <taxon>Ixodidae</taxon>
        <taxon>Rhipicephalinae</taxon>
        <taxon>Rhipicephalus</taxon>
        <taxon>Rhipicephalus</taxon>
    </lineage>
</organism>
<dbReference type="EMBL" id="GEDV01000737">
    <property type="protein sequence ID" value="JAP87820.1"/>
    <property type="molecule type" value="Transcribed_RNA"/>
</dbReference>
<name>A0A131ZAH7_RHIAP</name>
<keyword evidence="1" id="KW-0472">Membrane</keyword>
<sequence>SCSRSNSITTSELMNSFQRLNKWKISPHSDSFDAPSAHANVHYETFKMKLRVCTILLHISALTLFSAIMLAGIAAEVRNTSAEDYEVYFRETDYPTDASQQEISIEPASNHSTATNHSKSTNHSATIEHSGIWGFLLDLSWLCHLAQRQCVPKDVCPEDRKSSIFSCGGGYVCCRFGSRCERKGGYCASKCRGNFFNEYWKCSDREMKCCVDAHKTNLTSTQYISALSQLAE</sequence>
<dbReference type="AlphaFoldDB" id="A0A131ZAH7"/>
<feature type="non-terminal residue" evidence="2">
    <location>
        <position position="1"/>
    </location>
</feature>
<protein>
    <submittedName>
        <fullName evidence="2">Carboxypeptidase inhibitor</fullName>
    </submittedName>
</protein>